<evidence type="ECO:0008006" key="4">
    <source>
        <dbReference type="Google" id="ProtNLM"/>
    </source>
</evidence>
<dbReference type="Gene3D" id="3.20.20.140">
    <property type="entry name" value="Metal-dependent hydrolases"/>
    <property type="match status" value="1"/>
</dbReference>
<feature type="signal peptide" evidence="1">
    <location>
        <begin position="1"/>
        <end position="33"/>
    </location>
</feature>
<protein>
    <recommendedName>
        <fullName evidence="4">DUF3604 domain-containing protein</fullName>
    </recommendedName>
</protein>
<dbReference type="STRING" id="311180.SAMN04488050_101288"/>
<accession>A0A1I6P3M3</accession>
<dbReference type="AlphaFoldDB" id="A0A1I6P3M3"/>
<organism evidence="2 3">
    <name type="scientific">Alloyangia pacifica</name>
    <dbReference type="NCBI Taxonomy" id="311180"/>
    <lineage>
        <taxon>Bacteria</taxon>
        <taxon>Pseudomonadati</taxon>
        <taxon>Pseudomonadota</taxon>
        <taxon>Alphaproteobacteria</taxon>
        <taxon>Rhodobacterales</taxon>
        <taxon>Roseobacteraceae</taxon>
        <taxon>Alloyangia</taxon>
    </lineage>
</organism>
<evidence type="ECO:0000256" key="1">
    <source>
        <dbReference type="SAM" id="SignalP"/>
    </source>
</evidence>
<evidence type="ECO:0000313" key="2">
    <source>
        <dbReference type="EMBL" id="SFS34688.1"/>
    </source>
</evidence>
<evidence type="ECO:0000313" key="3">
    <source>
        <dbReference type="Proteomes" id="UP000199392"/>
    </source>
</evidence>
<proteinExistence type="predicted"/>
<name>A0A1I6P3M3_9RHOB</name>
<keyword evidence="1" id="KW-0732">Signal</keyword>
<dbReference type="OrthoDB" id="543560at2"/>
<dbReference type="Pfam" id="PF12228">
    <property type="entry name" value="DUF3604"/>
    <property type="match status" value="1"/>
</dbReference>
<feature type="chain" id="PRO_5011510791" description="DUF3604 domain-containing protein" evidence="1">
    <location>
        <begin position="34"/>
        <end position="641"/>
    </location>
</feature>
<dbReference type="EMBL" id="FOZW01000001">
    <property type="protein sequence ID" value="SFS34688.1"/>
    <property type="molecule type" value="Genomic_DNA"/>
</dbReference>
<sequence length="641" mass="71397">MKSGYFQSRSTLWPFSWALAATVAAMGHTGAQAQEFTLSEERHATPETPYSPYVDDHFPQNVYFGDTHLHTSWSADAGMAGATLGPDAAYRVARGEEVESQSGQRFKLIRPLDFVVVADHAENLGIADYLNRGDPILLETEVGRRWHEYFQAGTGLDAAYEWSAANAAGEDPIDSPEMQIRVWDKVIENAERYNEPGVFTAFIGYEWTSGPGSNNLHRNVIFRDNGDRTRQVVPFSAFNSDDPEDLWTYLGDYEARTGGRVLAIPHNGNLSNGMMFMLETFAGEPFDAEYASTRARYEPLLEVTQSKGTGEAHPLLSPDDAFADFELMDASNLTGTVAKEPDMLKTEYAREALKLGMAEEARLGVNPFKFGMIGSTDNHNAISSTREENWFGKIYYVEPSTHRKDGVFIESAVDPRFSIYDRDMGASGLAAVWATENTREAIWDAMKRREVFATTGTRLRVRMFAGWDFEEDEVQLPDFAAQGYARGVPMGGDLQAGPEGTSPRFMVRALRDPDGANLDRIQIIKGWVDGNGDLHEQIYDVACADREIVENACDGDVGNTVDLTTATYTNAIGRAVLGGWWEDPEFDPSQRAFYYARVIQIPSPRWTAYDAVYFGEEMPEGTAMTVQDRAFTSPIWYTPKG</sequence>
<dbReference type="Proteomes" id="UP000199392">
    <property type="component" value="Unassembled WGS sequence"/>
</dbReference>
<dbReference type="RefSeq" id="WP_092426275.1">
    <property type="nucleotide sequence ID" value="NZ_FNCL01000008.1"/>
</dbReference>
<gene>
    <name evidence="2" type="ORF">SAMN04488050_101288</name>
</gene>
<reference evidence="3" key="1">
    <citation type="submission" date="2016-10" db="EMBL/GenBank/DDBJ databases">
        <authorList>
            <person name="Varghese N."/>
            <person name="Submissions S."/>
        </authorList>
    </citation>
    <scope>NUCLEOTIDE SEQUENCE [LARGE SCALE GENOMIC DNA]</scope>
    <source>
        <strain evidence="3">DSM 26894</strain>
    </source>
</reference>
<keyword evidence="3" id="KW-1185">Reference proteome</keyword>
<dbReference type="InterPro" id="IPR022028">
    <property type="entry name" value="DUF3604"/>
</dbReference>